<reference evidence="1 2" key="1">
    <citation type="submission" date="2020-08" db="EMBL/GenBank/DDBJ databases">
        <title>Genome sequence of Leucobacter denitrificans KACC 14055T.</title>
        <authorList>
            <person name="Hyun D.-W."/>
            <person name="Bae J.-W."/>
        </authorList>
    </citation>
    <scope>NUCLEOTIDE SEQUENCE [LARGE SCALE GENOMIC DNA]</scope>
    <source>
        <strain evidence="1 2">KACC 14055</strain>
    </source>
</reference>
<dbReference type="Pfam" id="PF06684">
    <property type="entry name" value="AA_synth"/>
    <property type="match status" value="1"/>
</dbReference>
<dbReference type="InterPro" id="IPR009569">
    <property type="entry name" value="AA_synth_put"/>
</dbReference>
<dbReference type="InterPro" id="IPR035936">
    <property type="entry name" value="BB2672"/>
</dbReference>
<gene>
    <name evidence="1" type="ORF">H9L06_08490</name>
</gene>
<keyword evidence="2" id="KW-1185">Reference proteome</keyword>
<dbReference type="AlphaFoldDB" id="A0A7G9S385"/>
<protein>
    <submittedName>
        <fullName evidence="1">Amino acid synthesis family protein</fullName>
    </submittedName>
</protein>
<dbReference type="EMBL" id="CP060716">
    <property type="protein sequence ID" value="QNN62310.1"/>
    <property type="molecule type" value="Genomic_DNA"/>
</dbReference>
<evidence type="ECO:0000313" key="2">
    <source>
        <dbReference type="Proteomes" id="UP000515934"/>
    </source>
</evidence>
<dbReference type="Proteomes" id="UP000515934">
    <property type="component" value="Chromosome"/>
</dbReference>
<dbReference type="RefSeq" id="WP_187554781.1">
    <property type="nucleotide sequence ID" value="NZ_CP060716.1"/>
</dbReference>
<evidence type="ECO:0000313" key="1">
    <source>
        <dbReference type="EMBL" id="QNN62310.1"/>
    </source>
</evidence>
<organism evidence="1 2">
    <name type="scientific">Leucobacter denitrificans</name>
    <dbReference type="NCBI Taxonomy" id="683042"/>
    <lineage>
        <taxon>Bacteria</taxon>
        <taxon>Bacillati</taxon>
        <taxon>Actinomycetota</taxon>
        <taxon>Actinomycetes</taxon>
        <taxon>Micrococcales</taxon>
        <taxon>Microbacteriaceae</taxon>
        <taxon>Leucobacter</taxon>
    </lineage>
</organism>
<accession>A0A7G9S385</accession>
<dbReference type="Gene3D" id="3.30.1330.110">
    <property type="entry name" value="BB2672"/>
    <property type="match status" value="1"/>
</dbReference>
<dbReference type="SUPFAM" id="SSF160519">
    <property type="entry name" value="BB2672-like"/>
    <property type="match status" value="1"/>
</dbReference>
<sequence length="199" mass="21018">MSENYSLDDYEIRSWHTQTVEVTELAGRKLDDPLVKAAVAVVIRNPFASQPFQEDLSALTAPSGVLAHELGTRAKALLGGREVEGYGKGGIAGTAGEQEHVVACVTTIFGNGFRDAIGGGAAWISSFTKVASAGTSIDIPLAFKDEVFVRDYYDGITLHIDEGPKPDELVICVAVSSGPRAQARVGGITKEEALAKLAK</sequence>
<dbReference type="KEGG" id="ldn:H9L06_08490"/>
<name>A0A7G9S385_9MICO</name>
<proteinExistence type="predicted"/>